<sequence length="108" mass="12575">MCKSSLCGRGTTADTVPILLCPLLPEEEIDSAVAGILRRRVWGRFRRKDQEICCLRGFKFTSVEYQYLIYFLTEKDHSFDKSKDSRFYPLHSVSVVLETQITMRLTVY</sequence>
<dbReference type="Proteomes" id="UP000499080">
    <property type="component" value="Unassembled WGS sequence"/>
</dbReference>
<organism evidence="1 2">
    <name type="scientific">Araneus ventricosus</name>
    <name type="common">Orbweaver spider</name>
    <name type="synonym">Epeira ventricosa</name>
    <dbReference type="NCBI Taxonomy" id="182803"/>
    <lineage>
        <taxon>Eukaryota</taxon>
        <taxon>Metazoa</taxon>
        <taxon>Ecdysozoa</taxon>
        <taxon>Arthropoda</taxon>
        <taxon>Chelicerata</taxon>
        <taxon>Arachnida</taxon>
        <taxon>Araneae</taxon>
        <taxon>Araneomorphae</taxon>
        <taxon>Entelegynae</taxon>
        <taxon>Araneoidea</taxon>
        <taxon>Araneidae</taxon>
        <taxon>Araneus</taxon>
    </lineage>
</organism>
<evidence type="ECO:0000313" key="2">
    <source>
        <dbReference type="Proteomes" id="UP000499080"/>
    </source>
</evidence>
<name>A0A4Y2GMI9_ARAVE</name>
<keyword evidence="2" id="KW-1185">Reference proteome</keyword>
<accession>A0A4Y2GMI9</accession>
<reference evidence="1 2" key="1">
    <citation type="journal article" date="2019" name="Sci. Rep.">
        <title>Orb-weaving spider Araneus ventricosus genome elucidates the spidroin gene catalogue.</title>
        <authorList>
            <person name="Kono N."/>
            <person name="Nakamura H."/>
            <person name="Ohtoshi R."/>
            <person name="Moran D.A.P."/>
            <person name="Shinohara A."/>
            <person name="Yoshida Y."/>
            <person name="Fujiwara M."/>
            <person name="Mori M."/>
            <person name="Tomita M."/>
            <person name="Arakawa K."/>
        </authorList>
    </citation>
    <scope>NUCLEOTIDE SEQUENCE [LARGE SCALE GENOMIC DNA]</scope>
</reference>
<comment type="caution">
    <text evidence="1">The sequence shown here is derived from an EMBL/GenBank/DDBJ whole genome shotgun (WGS) entry which is preliminary data.</text>
</comment>
<gene>
    <name evidence="1" type="ORF">AVEN_76260_1</name>
</gene>
<dbReference type="EMBL" id="BGPR01001472">
    <property type="protein sequence ID" value="GBM54753.1"/>
    <property type="molecule type" value="Genomic_DNA"/>
</dbReference>
<dbReference type="AlphaFoldDB" id="A0A4Y2GMI9"/>
<proteinExistence type="predicted"/>
<evidence type="ECO:0000313" key="1">
    <source>
        <dbReference type="EMBL" id="GBM54753.1"/>
    </source>
</evidence>
<protein>
    <submittedName>
        <fullName evidence="1">Uncharacterized protein</fullName>
    </submittedName>
</protein>